<proteinExistence type="predicted"/>
<feature type="compositionally biased region" description="Basic and acidic residues" evidence="1">
    <location>
        <begin position="63"/>
        <end position="74"/>
    </location>
</feature>
<organism evidence="2 3">
    <name type="scientific">Eumeta variegata</name>
    <name type="common">Bagworm moth</name>
    <name type="synonym">Eumeta japonica</name>
    <dbReference type="NCBI Taxonomy" id="151549"/>
    <lineage>
        <taxon>Eukaryota</taxon>
        <taxon>Metazoa</taxon>
        <taxon>Ecdysozoa</taxon>
        <taxon>Arthropoda</taxon>
        <taxon>Hexapoda</taxon>
        <taxon>Insecta</taxon>
        <taxon>Pterygota</taxon>
        <taxon>Neoptera</taxon>
        <taxon>Endopterygota</taxon>
        <taxon>Lepidoptera</taxon>
        <taxon>Glossata</taxon>
        <taxon>Ditrysia</taxon>
        <taxon>Tineoidea</taxon>
        <taxon>Psychidae</taxon>
        <taxon>Oiketicinae</taxon>
        <taxon>Eumeta</taxon>
    </lineage>
</organism>
<evidence type="ECO:0000313" key="2">
    <source>
        <dbReference type="EMBL" id="GBP54001.1"/>
    </source>
</evidence>
<evidence type="ECO:0000313" key="3">
    <source>
        <dbReference type="Proteomes" id="UP000299102"/>
    </source>
</evidence>
<keyword evidence="3" id="KW-1185">Reference proteome</keyword>
<dbReference type="AlphaFoldDB" id="A0A4C1WRW3"/>
<sequence>MYEEYVLSEGGAGGAAGAYPRSPLSTSTTGHSSSSHSSHQKERECPAFRTHNGARGGGPAAPHEFRRVEFNKSS</sequence>
<dbReference type="EMBL" id="BGZK01000637">
    <property type="protein sequence ID" value="GBP54001.1"/>
    <property type="molecule type" value="Genomic_DNA"/>
</dbReference>
<accession>A0A4C1WRW3</accession>
<evidence type="ECO:0000256" key="1">
    <source>
        <dbReference type="SAM" id="MobiDB-lite"/>
    </source>
</evidence>
<dbReference type="Proteomes" id="UP000299102">
    <property type="component" value="Unassembled WGS sequence"/>
</dbReference>
<comment type="caution">
    <text evidence="2">The sequence shown here is derived from an EMBL/GenBank/DDBJ whole genome shotgun (WGS) entry which is preliminary data.</text>
</comment>
<gene>
    <name evidence="2" type="ORF">EVAR_36884_1</name>
</gene>
<protein>
    <submittedName>
        <fullName evidence="2">Uncharacterized protein</fullName>
    </submittedName>
</protein>
<feature type="compositionally biased region" description="Low complexity" evidence="1">
    <location>
        <begin position="25"/>
        <end position="37"/>
    </location>
</feature>
<reference evidence="2 3" key="1">
    <citation type="journal article" date="2019" name="Commun. Biol.">
        <title>The bagworm genome reveals a unique fibroin gene that provides high tensile strength.</title>
        <authorList>
            <person name="Kono N."/>
            <person name="Nakamura H."/>
            <person name="Ohtoshi R."/>
            <person name="Tomita M."/>
            <person name="Numata K."/>
            <person name="Arakawa K."/>
        </authorList>
    </citation>
    <scope>NUCLEOTIDE SEQUENCE [LARGE SCALE GENOMIC DNA]</scope>
</reference>
<name>A0A4C1WRW3_EUMVA</name>
<feature type="region of interest" description="Disordered" evidence="1">
    <location>
        <begin position="1"/>
        <end position="74"/>
    </location>
</feature>